<accession>K3WBQ2</accession>
<dbReference type="Gene3D" id="1.10.472.130">
    <property type="match status" value="1"/>
</dbReference>
<dbReference type="VEuPathDB" id="FungiDB:PYU1_G002390"/>
<feature type="domain" description="Dynein heavy chain AAA 5 extension" evidence="3">
    <location>
        <begin position="1392"/>
        <end position="1484"/>
    </location>
</feature>
<feature type="domain" description="Dynein heavy chain hydrolytic ATP-binding dynein motor region" evidence="2">
    <location>
        <begin position="794"/>
        <end position="1041"/>
    </location>
</feature>
<dbReference type="OMA" id="KKWYMEK"/>
<dbReference type="PANTHER" id="PTHR45703">
    <property type="entry name" value="DYNEIN HEAVY CHAIN"/>
    <property type="match status" value="1"/>
</dbReference>
<dbReference type="EnsemblProtists" id="PYU1_T002393">
    <property type="protein sequence ID" value="PYU1_T002393"/>
    <property type="gene ID" value="PYU1_G002390"/>
</dbReference>
<dbReference type="InParanoid" id="K3WBQ2"/>
<dbReference type="InterPro" id="IPR035699">
    <property type="entry name" value="AAA_6"/>
</dbReference>
<dbReference type="Gene3D" id="1.20.58.1120">
    <property type="match status" value="1"/>
</dbReference>
<keyword evidence="5" id="KW-1185">Reference proteome</keyword>
<dbReference type="InterPro" id="IPR013602">
    <property type="entry name" value="Dynein_heavy_linker"/>
</dbReference>
<dbReference type="Gene3D" id="1.20.140.100">
    <property type="entry name" value="Dynein heavy chain, N-terminal domain 2"/>
    <property type="match status" value="1"/>
</dbReference>
<sequence length="1510" mass="169311">MDLYELVDAETFVESLKTSKLSELQEKASIIKERIQFLLFERESVYIGYALEPGLPSSRDGDNMEASPFRPPGEIGAGLFRLAPDVLTSTAKTIKWRSHINKLLRDAEASLVDERARIETIFLAKRTRFQSEIEEFDGEVKGFAKKGDLRHAATYVVQLAKMKDTLFSFRKTMEAIIEEETKLQWKTTDFGKLDDIAEEMEPYEQLWKTAREFREMSSRWLRGNLFELCASEGMQALHQMLTIIANVSKILHLNSAGAAITAEMLKKQLTDFRENARLVGAILNPSMKDRHLKEVSALLGLSLDPQDPLTLLKVLEGGALDHLSKILEISQNATQEKQIEGVLIEIDIEWRELQFLFKAAKKPNYGSSNLPVSVELQKQRNAPDHPSLETSTLLQRESVEDVTQLVEEHQVRLHSLLCMQHAIPFFQEISSWLHFTRNIRRLLDALIAVERLWKAINPLFSARIVDIDSKETKLFGTADQLYKGVVMRIQRQPLYREVIPRVTQKSDPALSSIPQSMLADLNTCLSLLEEAKDTLRVGLDGKRSHFPRFYFLSDLELVSALSCRSASGDLLLEASELWKYLSPCFPGIHRVQVNASREITSLVSSVGEQFTLGTPIATANASVIAWLGKMETSMTTILQACVRAAISDLGRKEFRKWCLLWPEQILLVTIQYTWTMESEQANKKNSLREAHSTWEAITGNLRDKHVSVGKEMKAAEYPHLRMSLSNVLLLLSHLRDVSSRVCQDLLQQAVALSRPASTEGQIPFESLPWLTQPRYYYEENALVVKFMTAAPLAYGFEYLGNKSPPFYLTPLTLRCFHAIAQTAGVLSKGTCLEGTAGVGKTTLCNAISQSCGRLFVLYDCANTLSFEFMLQFIKGAASCSAWLAFESFQLLNPAQVSIVGHLCAHVMDTLTAKNGHCTLLGSKIRLKKGCHFVALCPGPSTQSSLQAMPSEARFFFKRVVLHAPDIKVITESLLHEGKFVNTAALAKLVCVVLNAFEREFSLLCSDPKSHASFLNLRFVKRIVRRAAELSLKEKPPRHDANVAFTQHLAAQSVTNQPSGPLEALDVEKLEHKVVCIALREELTATTPAANMDLIEFLLRDFAANSLTREIRITKSFLLTPPQASVGLVPSTLPGEQIESKSQLEDVIEDIVRTKESVWMAFGPGFSQKIIQLLQHMRANRAVVISGGIQSGKTALYKALARSISALCLDQTNDLARNILRGSAPKTYSNELIASTRCVVLAPRAVTVDKLFGTSAEHFANTLLAHIIRESKSFHEGGCKTNTWLILDGDFDSSWSEKLVCLVEELHGDVASRRKGLLLSSGKCMLLPRCMRLVMETTTLANASPSFLTRVGVVNVGQAIQHEWRGFYRAWKKAHELELDALADEIWGVVDVLVEETVDACFEFVESNFQRGFSQLRVARFKSLLALFHSSIRQSWPKLRSMVSGKQRKTAFHCFYLQALVWGIGNTCDAHERRTFHEFLRHLIIHGPFNAQSSLKRVLILFFPSARKAVA</sequence>
<evidence type="ECO:0000259" key="3">
    <source>
        <dbReference type="Pfam" id="PF17852"/>
    </source>
</evidence>
<dbReference type="InterPro" id="IPR027417">
    <property type="entry name" value="P-loop_NTPase"/>
</dbReference>
<dbReference type="eggNOG" id="KOG3595">
    <property type="taxonomic scope" value="Eukaryota"/>
</dbReference>
<dbReference type="InterPro" id="IPR026983">
    <property type="entry name" value="DHC"/>
</dbReference>
<dbReference type="GO" id="GO:0007018">
    <property type="term" value="P:microtubule-based movement"/>
    <property type="evidence" value="ECO:0007669"/>
    <property type="project" value="InterPro"/>
</dbReference>
<dbReference type="InterPro" id="IPR041466">
    <property type="entry name" value="Dynein_AAA5_ext"/>
</dbReference>
<dbReference type="STRING" id="431595.K3WBQ2"/>
<evidence type="ECO:0008006" key="6">
    <source>
        <dbReference type="Google" id="ProtNLM"/>
    </source>
</evidence>
<evidence type="ECO:0000259" key="2">
    <source>
        <dbReference type="Pfam" id="PF12774"/>
    </source>
</evidence>
<dbReference type="Gene3D" id="3.40.50.300">
    <property type="entry name" value="P-loop containing nucleotide triphosphate hydrolases"/>
    <property type="match status" value="2"/>
</dbReference>
<proteinExistence type="predicted"/>
<dbReference type="InterPro" id="IPR042222">
    <property type="entry name" value="Dynein_2_N"/>
</dbReference>
<name>K3WBQ2_GLOUD</name>
<dbReference type="GO" id="GO:0051959">
    <property type="term" value="F:dynein light intermediate chain binding"/>
    <property type="evidence" value="ECO:0007669"/>
    <property type="project" value="InterPro"/>
</dbReference>
<dbReference type="Pfam" id="PF08393">
    <property type="entry name" value="DHC_N2"/>
    <property type="match status" value="1"/>
</dbReference>
<evidence type="ECO:0000313" key="4">
    <source>
        <dbReference type="EnsemblProtists" id="PYU1_T002393"/>
    </source>
</evidence>
<dbReference type="InterPro" id="IPR042228">
    <property type="entry name" value="Dynein_linker_3"/>
</dbReference>
<dbReference type="HOGENOM" id="CLU_239465_0_0_1"/>
<dbReference type="SUPFAM" id="SSF52540">
    <property type="entry name" value="P-loop containing nucleoside triphosphate hydrolases"/>
    <property type="match status" value="1"/>
</dbReference>
<reference evidence="4" key="3">
    <citation type="submission" date="2014-11" db="UniProtKB">
        <authorList>
            <consortium name="EnsemblProtists"/>
        </authorList>
    </citation>
    <scope>IDENTIFICATION</scope>
    <source>
        <strain evidence="4">DAOM BR144</strain>
    </source>
</reference>
<reference evidence="5" key="1">
    <citation type="journal article" date="2010" name="Genome Biol.">
        <title>Genome sequence of the necrotrophic plant pathogen Pythium ultimum reveals original pathogenicity mechanisms and effector repertoire.</title>
        <authorList>
            <person name="Levesque C.A."/>
            <person name="Brouwer H."/>
            <person name="Cano L."/>
            <person name="Hamilton J.P."/>
            <person name="Holt C."/>
            <person name="Huitema E."/>
            <person name="Raffaele S."/>
            <person name="Robideau G.P."/>
            <person name="Thines M."/>
            <person name="Win J."/>
            <person name="Zerillo M.M."/>
            <person name="Beakes G.W."/>
            <person name="Boore J.L."/>
            <person name="Busam D."/>
            <person name="Dumas B."/>
            <person name="Ferriera S."/>
            <person name="Fuerstenberg S.I."/>
            <person name="Gachon C.M."/>
            <person name="Gaulin E."/>
            <person name="Govers F."/>
            <person name="Grenville-Briggs L."/>
            <person name="Horner N."/>
            <person name="Hostetler J."/>
            <person name="Jiang R.H."/>
            <person name="Johnson J."/>
            <person name="Krajaejun T."/>
            <person name="Lin H."/>
            <person name="Meijer H.J."/>
            <person name="Moore B."/>
            <person name="Morris P."/>
            <person name="Phuntmart V."/>
            <person name="Puiu D."/>
            <person name="Shetty J."/>
            <person name="Stajich J.E."/>
            <person name="Tripathy S."/>
            <person name="Wawra S."/>
            <person name="van West P."/>
            <person name="Whitty B.R."/>
            <person name="Coutinho P.M."/>
            <person name="Henrissat B."/>
            <person name="Martin F."/>
            <person name="Thomas P.D."/>
            <person name="Tyler B.M."/>
            <person name="De Vries R.P."/>
            <person name="Kamoun S."/>
            <person name="Yandell M."/>
            <person name="Tisserat N."/>
            <person name="Buell C.R."/>
        </authorList>
    </citation>
    <scope>NUCLEOTIDE SEQUENCE</scope>
    <source>
        <strain evidence="5">DAOM:BR144</strain>
    </source>
</reference>
<dbReference type="Pfam" id="PF17852">
    <property type="entry name" value="Dynein_AAA_lid"/>
    <property type="match status" value="1"/>
</dbReference>
<organism evidence="4 5">
    <name type="scientific">Globisporangium ultimum (strain ATCC 200006 / CBS 805.95 / DAOM BR144)</name>
    <name type="common">Pythium ultimum</name>
    <dbReference type="NCBI Taxonomy" id="431595"/>
    <lineage>
        <taxon>Eukaryota</taxon>
        <taxon>Sar</taxon>
        <taxon>Stramenopiles</taxon>
        <taxon>Oomycota</taxon>
        <taxon>Peronosporomycetes</taxon>
        <taxon>Pythiales</taxon>
        <taxon>Pythiaceae</taxon>
        <taxon>Globisporangium</taxon>
    </lineage>
</organism>
<evidence type="ECO:0000313" key="5">
    <source>
        <dbReference type="Proteomes" id="UP000019132"/>
    </source>
</evidence>
<protein>
    <recommendedName>
        <fullName evidence="6">Dynein heavy chain</fullName>
    </recommendedName>
</protein>
<dbReference type="PANTHER" id="PTHR45703:SF36">
    <property type="entry name" value="DYNEIN HEAVY CHAIN, CYTOPLASMIC"/>
    <property type="match status" value="1"/>
</dbReference>
<feature type="domain" description="Dynein heavy chain linker" evidence="1">
    <location>
        <begin position="193"/>
        <end position="644"/>
    </location>
</feature>
<dbReference type="Gene3D" id="1.10.287.2620">
    <property type="match status" value="1"/>
</dbReference>
<dbReference type="GO" id="GO:0005524">
    <property type="term" value="F:ATP binding"/>
    <property type="evidence" value="ECO:0007669"/>
    <property type="project" value="InterPro"/>
</dbReference>
<reference evidence="5" key="2">
    <citation type="submission" date="2010-04" db="EMBL/GenBank/DDBJ databases">
        <authorList>
            <person name="Buell R."/>
            <person name="Hamilton J."/>
            <person name="Hostetler J."/>
        </authorList>
    </citation>
    <scope>NUCLEOTIDE SEQUENCE [LARGE SCALE GENOMIC DNA]</scope>
    <source>
        <strain evidence="5">DAOM:BR144</strain>
    </source>
</reference>
<dbReference type="GO" id="GO:0030286">
    <property type="term" value="C:dynein complex"/>
    <property type="evidence" value="ECO:0007669"/>
    <property type="project" value="InterPro"/>
</dbReference>
<evidence type="ECO:0000259" key="1">
    <source>
        <dbReference type="Pfam" id="PF08393"/>
    </source>
</evidence>
<dbReference type="Proteomes" id="UP000019132">
    <property type="component" value="Unassembled WGS sequence"/>
</dbReference>
<dbReference type="GO" id="GO:0045505">
    <property type="term" value="F:dynein intermediate chain binding"/>
    <property type="evidence" value="ECO:0007669"/>
    <property type="project" value="InterPro"/>
</dbReference>
<dbReference type="Gene3D" id="3.20.180.20">
    <property type="entry name" value="Dynein heavy chain, N-terminal domain 2"/>
    <property type="match status" value="1"/>
</dbReference>
<dbReference type="Pfam" id="PF12774">
    <property type="entry name" value="AAA_6"/>
    <property type="match status" value="1"/>
</dbReference>